<dbReference type="NCBIfam" id="TIGR00634">
    <property type="entry name" value="recN"/>
    <property type="match status" value="1"/>
</dbReference>
<accession>A0ABZ3F107</accession>
<dbReference type="PANTHER" id="PTHR11059">
    <property type="entry name" value="DNA REPAIR PROTEIN RECN"/>
    <property type="match status" value="1"/>
</dbReference>
<keyword evidence="12" id="KW-1185">Reference proteome</keyword>
<dbReference type="EMBL" id="CP146256">
    <property type="protein sequence ID" value="XAH76203.1"/>
    <property type="molecule type" value="Genomic_DNA"/>
</dbReference>
<evidence type="ECO:0000256" key="8">
    <source>
        <dbReference type="ARBA" id="ARBA00033408"/>
    </source>
</evidence>
<evidence type="ECO:0000256" key="5">
    <source>
        <dbReference type="ARBA" id="ARBA00022763"/>
    </source>
</evidence>
<comment type="similarity">
    <text evidence="2 9">Belongs to the RecN family.</text>
</comment>
<evidence type="ECO:0000256" key="6">
    <source>
        <dbReference type="ARBA" id="ARBA00022840"/>
    </source>
</evidence>
<dbReference type="Proteomes" id="UP001451571">
    <property type="component" value="Chromosome"/>
</dbReference>
<evidence type="ECO:0000313" key="12">
    <source>
        <dbReference type="Proteomes" id="UP001451571"/>
    </source>
</evidence>
<dbReference type="CDD" id="cd03241">
    <property type="entry name" value="ABC_RecN"/>
    <property type="match status" value="2"/>
</dbReference>
<keyword evidence="7 9" id="KW-0234">DNA repair</keyword>
<comment type="function">
    <text evidence="1 9">May be involved in recombinational repair of damaged DNA.</text>
</comment>
<dbReference type="RefSeq" id="WP_342759778.1">
    <property type="nucleotide sequence ID" value="NZ_CP146256.1"/>
</dbReference>
<dbReference type="InterPro" id="IPR027417">
    <property type="entry name" value="P-loop_NTPase"/>
</dbReference>
<evidence type="ECO:0000256" key="2">
    <source>
        <dbReference type="ARBA" id="ARBA00009441"/>
    </source>
</evidence>
<dbReference type="PANTHER" id="PTHR11059:SF0">
    <property type="entry name" value="DNA REPAIR PROTEIN RECN"/>
    <property type="match status" value="1"/>
</dbReference>
<organism evidence="11 12">
    <name type="scientific">Kineothrix sedimenti</name>
    <dbReference type="NCBI Taxonomy" id="3123317"/>
    <lineage>
        <taxon>Bacteria</taxon>
        <taxon>Bacillati</taxon>
        <taxon>Bacillota</taxon>
        <taxon>Clostridia</taxon>
        <taxon>Lachnospirales</taxon>
        <taxon>Lachnospiraceae</taxon>
        <taxon>Kineothrix</taxon>
    </lineage>
</organism>
<dbReference type="Pfam" id="PF02463">
    <property type="entry name" value="SMC_N"/>
    <property type="match status" value="1"/>
</dbReference>
<sequence>MLVSLHVKNLALIDEEEICFEEGLNILTGETGAGKSIIIGSVNLALGAKADKDLIRTGAEYALIELTFKLDDEQKEELKKMDIFPEEDGILLIQRKIMAGRSVCKVCGETTGTKQLQEIAGLLLDIHGQHEHQSLLQTKKHKEILDGYAGDSLSKLKNNIRGKYNDYQQIGRELKALNSDETAREKETSLLRFEIKEIEDASLLEDEDVRLEKQYRLMTNGRKIKESVSFVYRLTGYDEEESAGENIGRALKEIRNISGYDEALSGMEEQLQDIDGILNDFNRTVKDYLEDLEFDEEDFVHTESRLNLINHLKSKYGNNIKEILAYKDAGEEKLSVLENYEAYCEGKLIEYEKTKEELTVLCGKASAVRIKYAKELTGSLKKALLDLNFENVEFDIQIRPDTENMAADGYDDVEFMISTNRGEAMKPLSQVASGGELSRIMLALKTVLADKDDIQTLIFDEIDTGISGKTAWKVSEKLGILGMSHQVICITHLPQIAARADVHFLIEKNEKEERTVTTINKITGQDSLKELARMLGGDRLTEAALQNAKEMKDLARNTKQY</sequence>
<evidence type="ECO:0000256" key="1">
    <source>
        <dbReference type="ARBA" id="ARBA00003618"/>
    </source>
</evidence>
<evidence type="ECO:0000313" key="11">
    <source>
        <dbReference type="EMBL" id="XAH76203.1"/>
    </source>
</evidence>
<keyword evidence="6" id="KW-0067">ATP-binding</keyword>
<dbReference type="InterPro" id="IPR003395">
    <property type="entry name" value="RecF/RecN/SMC_N"/>
</dbReference>
<dbReference type="SUPFAM" id="SSF52540">
    <property type="entry name" value="P-loop containing nucleoside triphosphate hydrolases"/>
    <property type="match status" value="1"/>
</dbReference>
<name>A0ABZ3F107_9FIRM</name>
<evidence type="ECO:0000256" key="4">
    <source>
        <dbReference type="ARBA" id="ARBA00022741"/>
    </source>
</evidence>
<keyword evidence="4" id="KW-0547">Nucleotide-binding</keyword>
<dbReference type="InterPro" id="IPR004604">
    <property type="entry name" value="DNA_recomb/repair_RecN"/>
</dbReference>
<evidence type="ECO:0000256" key="9">
    <source>
        <dbReference type="PIRNR" id="PIRNR003128"/>
    </source>
</evidence>
<dbReference type="PIRSF" id="PIRSF003128">
    <property type="entry name" value="RecN"/>
    <property type="match status" value="1"/>
</dbReference>
<evidence type="ECO:0000256" key="3">
    <source>
        <dbReference type="ARBA" id="ARBA00021315"/>
    </source>
</evidence>
<evidence type="ECO:0000259" key="10">
    <source>
        <dbReference type="Pfam" id="PF02463"/>
    </source>
</evidence>
<evidence type="ECO:0000256" key="7">
    <source>
        <dbReference type="ARBA" id="ARBA00023204"/>
    </source>
</evidence>
<dbReference type="Gene3D" id="3.40.50.300">
    <property type="entry name" value="P-loop containing nucleotide triphosphate hydrolases"/>
    <property type="match status" value="2"/>
</dbReference>
<keyword evidence="5 9" id="KW-0227">DNA damage</keyword>
<feature type="domain" description="RecF/RecN/SMC N-terminal" evidence="10">
    <location>
        <begin position="6"/>
        <end position="512"/>
    </location>
</feature>
<protein>
    <recommendedName>
        <fullName evidence="3 9">DNA repair protein RecN</fullName>
    </recommendedName>
    <alternativeName>
        <fullName evidence="8 9">Recombination protein N</fullName>
    </alternativeName>
</protein>
<reference evidence="11 12" key="1">
    <citation type="submission" date="2024-02" db="EMBL/GenBank/DDBJ databases">
        <title>Bacterial strain from lacustrine sediment.</title>
        <authorList>
            <person name="Petit C."/>
            <person name="Fadhlaoui K."/>
        </authorList>
    </citation>
    <scope>NUCLEOTIDE SEQUENCE [LARGE SCALE GENOMIC DNA]</scope>
    <source>
        <strain evidence="11 12">IPX-CK</strain>
    </source>
</reference>
<gene>
    <name evidence="11" type="primary">recN</name>
    <name evidence="11" type="ORF">V6984_10735</name>
</gene>
<proteinExistence type="inferred from homology"/>